<sequence>MQSAMDVLGVQGASQRRLGKFGGALWLFVAAAVLLEPVSGETEVCRCDFADGSWEKDVRHMINHIQAFKDHFHDATHPTTELIKKYDCTEDLREADSKCWPRQSAVAAVCILQAVYATFRLVGPPKVDNYRQALWAMSNHWAAAVRSEMEQQKGVCAEQRASAEKVRAQRQFEARRAEAQAREEAKKAEAEATAEGAQRRLEECQATAQEALSRFEASVKRAEQLLKESQARVENAEARGTKATQDSQLHETADWRPWQLLISFLLLLFCFWGVTVGCSKRRAREQGKVLHQPNEDMVEELDAMKDRSEQAANAPSGAVGATHRAEQIVTQLADQLAEALREFKELMREHLDVMKEGQLGLRKQEASAAGAVKEGATHPAEQLATRAADDASEVWSHTSWMEVSTAEALVANSSKISAGGTDSPEPCCYLQESLFLAEDKRTYIQGFDLYEGCKITAADGSAIRVRKVPELHRAEKTLILRAGGAVLQVTPDHRIALPTGDVVLAGKLEIGQEVLVQNMPTRLTSIELSPVPVSVLKLAFDPDVPVEVLVPPPAIQSKGLAKKALRRSLVGRRGSQEEPSIPDTEAAYQD</sequence>
<dbReference type="PROSITE" id="PS50817">
    <property type="entry name" value="INTEIN_N_TER"/>
    <property type="match status" value="1"/>
</dbReference>
<keyword evidence="3" id="KW-0732">Signal</keyword>
<dbReference type="EMBL" id="CAJNDS010002483">
    <property type="protein sequence ID" value="CAE7494183.1"/>
    <property type="molecule type" value="Genomic_DNA"/>
</dbReference>
<evidence type="ECO:0000256" key="3">
    <source>
        <dbReference type="SAM" id="SignalP"/>
    </source>
</evidence>
<feature type="region of interest" description="Disordered" evidence="2">
    <location>
        <begin position="175"/>
        <end position="200"/>
    </location>
</feature>
<protein>
    <recommendedName>
        <fullName evidence="6">Hint domain-containing protein</fullName>
    </recommendedName>
</protein>
<evidence type="ECO:0000313" key="4">
    <source>
        <dbReference type="EMBL" id="CAE7494183.1"/>
    </source>
</evidence>
<keyword evidence="1" id="KW-0175">Coiled coil</keyword>
<dbReference type="OrthoDB" id="446286at2759"/>
<dbReference type="GO" id="GO:0016539">
    <property type="term" value="P:intein-mediated protein splicing"/>
    <property type="evidence" value="ECO:0007669"/>
    <property type="project" value="InterPro"/>
</dbReference>
<evidence type="ECO:0000256" key="2">
    <source>
        <dbReference type="SAM" id="MobiDB-lite"/>
    </source>
</evidence>
<feature type="signal peptide" evidence="3">
    <location>
        <begin position="1"/>
        <end position="40"/>
    </location>
</feature>
<feature type="coiled-coil region" evidence="1">
    <location>
        <begin position="294"/>
        <end position="356"/>
    </location>
</feature>
<proteinExistence type="predicted"/>
<gene>
    <name evidence="4" type="ORF">SNAT2548_LOCUS27685</name>
</gene>
<dbReference type="AlphaFoldDB" id="A0A812SXF4"/>
<dbReference type="Proteomes" id="UP000604046">
    <property type="component" value="Unassembled WGS sequence"/>
</dbReference>
<name>A0A812SXF4_9DINO</name>
<evidence type="ECO:0000256" key="1">
    <source>
        <dbReference type="SAM" id="Coils"/>
    </source>
</evidence>
<reference evidence="4" key="1">
    <citation type="submission" date="2021-02" db="EMBL/GenBank/DDBJ databases">
        <authorList>
            <person name="Dougan E. K."/>
            <person name="Rhodes N."/>
            <person name="Thang M."/>
            <person name="Chan C."/>
        </authorList>
    </citation>
    <scope>NUCLEOTIDE SEQUENCE</scope>
</reference>
<feature type="compositionally biased region" description="Basic and acidic residues" evidence="2">
    <location>
        <begin position="175"/>
        <end position="190"/>
    </location>
</feature>
<feature type="region of interest" description="Disordered" evidence="2">
    <location>
        <begin position="568"/>
        <end position="590"/>
    </location>
</feature>
<evidence type="ECO:0008006" key="6">
    <source>
        <dbReference type="Google" id="ProtNLM"/>
    </source>
</evidence>
<organism evidence="4 5">
    <name type="scientific">Symbiodinium natans</name>
    <dbReference type="NCBI Taxonomy" id="878477"/>
    <lineage>
        <taxon>Eukaryota</taxon>
        <taxon>Sar</taxon>
        <taxon>Alveolata</taxon>
        <taxon>Dinophyceae</taxon>
        <taxon>Suessiales</taxon>
        <taxon>Symbiodiniaceae</taxon>
        <taxon>Symbiodinium</taxon>
    </lineage>
</organism>
<evidence type="ECO:0000313" key="5">
    <source>
        <dbReference type="Proteomes" id="UP000604046"/>
    </source>
</evidence>
<feature type="chain" id="PRO_5032640250" description="Hint domain-containing protein" evidence="3">
    <location>
        <begin position="41"/>
        <end position="590"/>
    </location>
</feature>
<dbReference type="InterPro" id="IPR006141">
    <property type="entry name" value="Intein_N"/>
</dbReference>
<accession>A0A812SXF4</accession>
<keyword evidence="5" id="KW-1185">Reference proteome</keyword>
<comment type="caution">
    <text evidence="4">The sequence shown here is derived from an EMBL/GenBank/DDBJ whole genome shotgun (WGS) entry which is preliminary data.</text>
</comment>